<keyword evidence="2" id="KW-1185">Reference proteome</keyword>
<sequence length="213" mass="24343">MLSPEEKDRIKALETYRIETMEEILEKKAPKSTLLKTLKIFDSKFGIWLLSAAFTWIGAKAYSDYQVKVQQEYKYEEIVDKLDLEIGHKLNRFFVAIDVVLADVEKLSPDSVPVKIAAVQKLALGLDKKQAFDNDNLYPEYANRSLLSLLLEQKRALLKLGKTDPELDRVIANAANLPAFFARHQDSVTTVDGIQALVKREMVLPRWENYGLQ</sequence>
<gene>
    <name evidence="1" type="ORF">L0U89_08755</name>
</gene>
<dbReference type="Proteomes" id="UP001201449">
    <property type="component" value="Unassembled WGS sequence"/>
</dbReference>
<evidence type="ECO:0000313" key="2">
    <source>
        <dbReference type="Proteomes" id="UP001201449"/>
    </source>
</evidence>
<comment type="caution">
    <text evidence="1">The sequence shown here is derived from an EMBL/GenBank/DDBJ whole genome shotgun (WGS) entry which is preliminary data.</text>
</comment>
<proteinExistence type="predicted"/>
<name>A0ABS9BV00_9BACT</name>
<evidence type="ECO:0000313" key="1">
    <source>
        <dbReference type="EMBL" id="MCF1751159.1"/>
    </source>
</evidence>
<organism evidence="1 2">
    <name type="scientific">Mariniradius sediminis</name>
    <dbReference type="NCBI Taxonomy" id="2909237"/>
    <lineage>
        <taxon>Bacteria</taxon>
        <taxon>Pseudomonadati</taxon>
        <taxon>Bacteroidota</taxon>
        <taxon>Cytophagia</taxon>
        <taxon>Cytophagales</taxon>
        <taxon>Cyclobacteriaceae</taxon>
        <taxon>Mariniradius</taxon>
    </lineage>
</organism>
<protein>
    <submittedName>
        <fullName evidence="1">Uncharacterized protein</fullName>
    </submittedName>
</protein>
<dbReference type="EMBL" id="JAKEVZ010000006">
    <property type="protein sequence ID" value="MCF1751159.1"/>
    <property type="molecule type" value="Genomic_DNA"/>
</dbReference>
<dbReference type="RefSeq" id="WP_234861194.1">
    <property type="nucleotide sequence ID" value="NZ_JAKEVZ010000006.1"/>
</dbReference>
<accession>A0ABS9BV00</accession>
<reference evidence="1 2" key="1">
    <citation type="submission" date="2022-01" db="EMBL/GenBank/DDBJ databases">
        <title>Mariniradius saccharolyticus sp. nov., isolated from sediment of a river.</title>
        <authorList>
            <person name="Liu H."/>
        </authorList>
    </citation>
    <scope>NUCLEOTIDE SEQUENCE [LARGE SCALE GENOMIC DNA]</scope>
    <source>
        <strain evidence="1 2">RY-2</strain>
    </source>
</reference>